<dbReference type="Gene3D" id="3.90.950.20">
    <property type="entry name" value="CinA-like"/>
    <property type="match status" value="1"/>
</dbReference>
<feature type="domain" description="CinA C-terminal" evidence="1">
    <location>
        <begin position="9"/>
        <end position="159"/>
    </location>
</feature>
<keyword evidence="3" id="KW-1185">Reference proteome</keyword>
<dbReference type="InterPro" id="IPR008136">
    <property type="entry name" value="CinA_C"/>
</dbReference>
<accession>A0ABV7KUD3</accession>
<proteinExistence type="predicted"/>
<organism evidence="2 3">
    <name type="scientific">Marinibaculum pumilum</name>
    <dbReference type="NCBI Taxonomy" id="1766165"/>
    <lineage>
        <taxon>Bacteria</taxon>
        <taxon>Pseudomonadati</taxon>
        <taxon>Pseudomonadota</taxon>
        <taxon>Alphaproteobacteria</taxon>
        <taxon>Rhodospirillales</taxon>
        <taxon>Rhodospirillaceae</taxon>
        <taxon>Marinibaculum</taxon>
    </lineage>
</organism>
<dbReference type="EMBL" id="JBHRTR010000005">
    <property type="protein sequence ID" value="MFC3225919.1"/>
    <property type="molecule type" value="Genomic_DNA"/>
</dbReference>
<reference evidence="3" key="1">
    <citation type="journal article" date="2019" name="Int. J. Syst. Evol. Microbiol.">
        <title>The Global Catalogue of Microorganisms (GCM) 10K type strain sequencing project: providing services to taxonomists for standard genome sequencing and annotation.</title>
        <authorList>
            <consortium name="The Broad Institute Genomics Platform"/>
            <consortium name="The Broad Institute Genome Sequencing Center for Infectious Disease"/>
            <person name="Wu L."/>
            <person name="Ma J."/>
        </authorList>
    </citation>
    <scope>NUCLEOTIDE SEQUENCE [LARGE SCALE GENOMIC DNA]</scope>
    <source>
        <strain evidence="3">KCTC 42964</strain>
    </source>
</reference>
<evidence type="ECO:0000313" key="2">
    <source>
        <dbReference type="EMBL" id="MFC3225919.1"/>
    </source>
</evidence>
<evidence type="ECO:0000259" key="1">
    <source>
        <dbReference type="Pfam" id="PF02464"/>
    </source>
</evidence>
<dbReference type="Pfam" id="PF02464">
    <property type="entry name" value="CinA"/>
    <property type="match status" value="1"/>
</dbReference>
<name>A0ABV7KUD3_9PROT</name>
<dbReference type="InterPro" id="IPR036653">
    <property type="entry name" value="CinA-like_C"/>
</dbReference>
<dbReference type="RefSeq" id="WP_379897659.1">
    <property type="nucleotide sequence ID" value="NZ_JBHRTR010000005.1"/>
</dbReference>
<dbReference type="Proteomes" id="UP001595528">
    <property type="component" value="Unassembled WGS sequence"/>
</dbReference>
<sequence>MFEQTLRDAAAQLLDAARGRGWHIATAESCTGGLIAGCLTAIAGSSDVVLCGFVTYDNGSKSRMLGVPPSLIERDGAVSESVARAMAEGACANSPAELSLACTGIAGPGGGSAEKPVGRVHIAAAAEGRVLHLQRDYGEIGRDAVRAATVADALALALRLAREPVTV</sequence>
<comment type="caution">
    <text evidence="2">The sequence shown here is derived from an EMBL/GenBank/DDBJ whole genome shotgun (WGS) entry which is preliminary data.</text>
</comment>
<gene>
    <name evidence="2" type="ORF">ACFOGJ_01665</name>
</gene>
<dbReference type="NCBIfam" id="TIGR00199">
    <property type="entry name" value="PncC_domain"/>
    <property type="match status" value="1"/>
</dbReference>
<protein>
    <submittedName>
        <fullName evidence="2">CinA family protein</fullName>
    </submittedName>
</protein>
<dbReference type="SUPFAM" id="SSF142433">
    <property type="entry name" value="CinA-like"/>
    <property type="match status" value="1"/>
</dbReference>
<evidence type="ECO:0000313" key="3">
    <source>
        <dbReference type="Proteomes" id="UP001595528"/>
    </source>
</evidence>